<proteinExistence type="inferred from homology"/>
<comment type="caution">
    <text evidence="10">The sequence shown here is derived from an EMBL/GenBank/DDBJ whole genome shotgun (WGS) entry which is preliminary data.</text>
</comment>
<dbReference type="PANTHER" id="PTHR11136">
    <property type="entry name" value="FOLYLPOLYGLUTAMATE SYNTHASE-RELATED"/>
    <property type="match status" value="1"/>
</dbReference>
<keyword evidence="3 9" id="KW-0554">One-carbon metabolism</keyword>
<dbReference type="NCBIfam" id="TIGR01499">
    <property type="entry name" value="folC"/>
    <property type="match status" value="1"/>
</dbReference>
<dbReference type="GO" id="GO:0005739">
    <property type="term" value="C:mitochondrion"/>
    <property type="evidence" value="ECO:0007669"/>
    <property type="project" value="TreeGrafter"/>
</dbReference>
<evidence type="ECO:0000256" key="8">
    <source>
        <dbReference type="ARBA" id="ARBA00022842"/>
    </source>
</evidence>
<sequence length="413" mass="44889">MIELGLSRISRLVQQSTLSWKAIHVAGTNGKGSITSYVSGLLAAAGVRCGRFTSPHLIDRWDCITVNEKVVEESLFRQVEKQVKERDQLLGLGSSEFELLTATAFEIFHQENVEVGVVEVGMGGRLDATNILSNVLVSVIAKIGRDHEAFLGNSIQAIAKEKAGILKTGVPCVVDGTNETNVLRVLQSKIDELGINSTIATPDVAISRFPKLASLFRDLDLEPHQQTNISCATLALQKAFERIQLQKNVDDLVPMLSDIRWPGRLQFLSIESLVSRTNPVLLDGAHNGQSAAVLGRLVDRKLRQQSQSVTWVVSISHGKLWSDILESLIRPGDKVAVTAFGPVEGMPWVKATDTEMLATELRAALGVSNVESFGPDIHGAISWAASSANEGPLVIAGSLYLVSDIFRLLREKQ</sequence>
<dbReference type="GO" id="GO:0005524">
    <property type="term" value="F:ATP binding"/>
    <property type="evidence" value="ECO:0007669"/>
    <property type="project" value="UniProtKB-KW"/>
</dbReference>
<dbReference type="GO" id="GO:0006730">
    <property type="term" value="P:one-carbon metabolic process"/>
    <property type="evidence" value="ECO:0007669"/>
    <property type="project" value="UniProtKB-KW"/>
</dbReference>
<dbReference type="FunFam" id="3.90.190.20:FF:000010">
    <property type="entry name" value="Dihydrofolate synthetase"/>
    <property type="match status" value="1"/>
</dbReference>
<dbReference type="GO" id="GO:0008841">
    <property type="term" value="F:dihydrofolate synthase activity"/>
    <property type="evidence" value="ECO:0007669"/>
    <property type="project" value="UniProtKB-EC"/>
</dbReference>
<dbReference type="Proteomes" id="UP001201262">
    <property type="component" value="Unassembled WGS sequence"/>
</dbReference>
<evidence type="ECO:0000256" key="4">
    <source>
        <dbReference type="ARBA" id="ARBA00022598"/>
    </source>
</evidence>
<organism evidence="10 11">
    <name type="scientific">Talaromyces proteolyticus</name>
    <dbReference type="NCBI Taxonomy" id="1131652"/>
    <lineage>
        <taxon>Eukaryota</taxon>
        <taxon>Fungi</taxon>
        <taxon>Dikarya</taxon>
        <taxon>Ascomycota</taxon>
        <taxon>Pezizomycotina</taxon>
        <taxon>Eurotiomycetes</taxon>
        <taxon>Eurotiomycetidae</taxon>
        <taxon>Eurotiales</taxon>
        <taxon>Trichocomaceae</taxon>
        <taxon>Talaromyces</taxon>
        <taxon>Talaromyces sect. Bacilispori</taxon>
    </lineage>
</organism>
<evidence type="ECO:0000256" key="3">
    <source>
        <dbReference type="ARBA" id="ARBA00022563"/>
    </source>
</evidence>
<keyword evidence="4 9" id="KW-0436">Ligase</keyword>
<evidence type="ECO:0000256" key="7">
    <source>
        <dbReference type="ARBA" id="ARBA00022840"/>
    </source>
</evidence>
<dbReference type="SUPFAM" id="SSF53623">
    <property type="entry name" value="MurD-like peptide ligases, catalytic domain"/>
    <property type="match status" value="1"/>
</dbReference>
<dbReference type="PIRSF" id="PIRSF001563">
    <property type="entry name" value="Folylpolyglu_synth"/>
    <property type="match status" value="1"/>
</dbReference>
<dbReference type="Gene3D" id="3.90.190.20">
    <property type="entry name" value="Mur ligase, C-terminal domain"/>
    <property type="match status" value="1"/>
</dbReference>
<keyword evidence="8" id="KW-0460">Magnesium</keyword>
<keyword evidence="11" id="KW-1185">Reference proteome</keyword>
<comment type="catalytic activity">
    <reaction evidence="9">
        <text>7,8-dihydropteroate + L-glutamate + ATP = 7,8-dihydrofolate + ADP + phosphate + H(+)</text>
        <dbReference type="Rhea" id="RHEA:23584"/>
        <dbReference type="ChEBI" id="CHEBI:15378"/>
        <dbReference type="ChEBI" id="CHEBI:17839"/>
        <dbReference type="ChEBI" id="CHEBI:29985"/>
        <dbReference type="ChEBI" id="CHEBI:30616"/>
        <dbReference type="ChEBI" id="CHEBI:43474"/>
        <dbReference type="ChEBI" id="CHEBI:57451"/>
        <dbReference type="ChEBI" id="CHEBI:456216"/>
        <dbReference type="EC" id="6.3.2.12"/>
    </reaction>
</comment>
<dbReference type="InterPro" id="IPR018109">
    <property type="entry name" value="Folylpolyglutamate_synth_CS"/>
</dbReference>
<keyword evidence="7 9" id="KW-0067">ATP-binding</keyword>
<keyword evidence="5" id="KW-0479">Metal-binding</keyword>
<dbReference type="PROSITE" id="PS01011">
    <property type="entry name" value="FOLYLPOLYGLU_SYNT_1"/>
    <property type="match status" value="1"/>
</dbReference>
<name>A0AAD4PVC0_9EURO</name>
<evidence type="ECO:0000313" key="11">
    <source>
        <dbReference type="Proteomes" id="UP001201262"/>
    </source>
</evidence>
<dbReference type="Gene3D" id="3.40.1190.10">
    <property type="entry name" value="Mur-like, catalytic domain"/>
    <property type="match status" value="1"/>
</dbReference>
<keyword evidence="6 9" id="KW-0547">Nucleotide-binding</keyword>
<dbReference type="AlphaFoldDB" id="A0AAD4PVC0"/>
<dbReference type="PROSITE" id="PS01012">
    <property type="entry name" value="FOLYLPOLYGLU_SYNT_2"/>
    <property type="match status" value="1"/>
</dbReference>
<evidence type="ECO:0000256" key="6">
    <source>
        <dbReference type="ARBA" id="ARBA00022741"/>
    </source>
</evidence>
<evidence type="ECO:0000256" key="9">
    <source>
        <dbReference type="PIRNR" id="PIRNR001563"/>
    </source>
</evidence>
<dbReference type="GO" id="GO:0046872">
    <property type="term" value="F:metal ion binding"/>
    <property type="evidence" value="ECO:0007669"/>
    <property type="project" value="UniProtKB-KW"/>
</dbReference>
<dbReference type="InterPro" id="IPR001645">
    <property type="entry name" value="Folylpolyglutamate_synth"/>
</dbReference>
<evidence type="ECO:0000313" key="10">
    <source>
        <dbReference type="EMBL" id="KAH8693149.1"/>
    </source>
</evidence>
<comment type="pathway">
    <text evidence="1 9">Cofactor biosynthesis; tetrahydrofolylpolyglutamate biosynthesis.</text>
</comment>
<evidence type="ECO:0000256" key="5">
    <source>
        <dbReference type="ARBA" id="ARBA00022723"/>
    </source>
</evidence>
<dbReference type="RefSeq" id="XP_046069022.1">
    <property type="nucleotide sequence ID" value="XM_046216976.1"/>
</dbReference>
<accession>A0AAD4PVC0</accession>
<dbReference type="InterPro" id="IPR036565">
    <property type="entry name" value="Mur-like_cat_sf"/>
</dbReference>
<dbReference type="EC" id="6.3.2.12" evidence="9"/>
<gene>
    <name evidence="10" type="ORF">BGW36DRAFT_385978</name>
</gene>
<evidence type="ECO:0000256" key="2">
    <source>
        <dbReference type="ARBA" id="ARBA00008276"/>
    </source>
</evidence>
<dbReference type="PANTHER" id="PTHR11136:SF0">
    <property type="entry name" value="DIHYDROFOLATE SYNTHETASE-RELATED"/>
    <property type="match status" value="1"/>
</dbReference>
<dbReference type="GO" id="GO:0004326">
    <property type="term" value="F:tetrahydrofolylpolyglutamate synthase activity"/>
    <property type="evidence" value="ECO:0007669"/>
    <property type="project" value="InterPro"/>
</dbReference>
<protein>
    <recommendedName>
        <fullName evidence="9">Dihydrofolate synthetase</fullName>
        <ecNumber evidence="9">6.3.2.12</ecNumber>
    </recommendedName>
</protein>
<comment type="similarity">
    <text evidence="2 9">Belongs to the folylpolyglutamate synthase family.</text>
</comment>
<dbReference type="EMBL" id="JAJTJA010000010">
    <property type="protein sequence ID" value="KAH8693149.1"/>
    <property type="molecule type" value="Genomic_DNA"/>
</dbReference>
<dbReference type="InterPro" id="IPR036615">
    <property type="entry name" value="Mur_ligase_C_dom_sf"/>
</dbReference>
<dbReference type="SUPFAM" id="SSF53244">
    <property type="entry name" value="MurD-like peptide ligases, peptide-binding domain"/>
    <property type="match status" value="1"/>
</dbReference>
<reference evidence="10" key="1">
    <citation type="submission" date="2021-12" db="EMBL/GenBank/DDBJ databases">
        <title>Convergent genome expansion in fungi linked to evolution of root-endophyte symbiosis.</title>
        <authorList>
            <consortium name="DOE Joint Genome Institute"/>
            <person name="Ke Y.-H."/>
            <person name="Bonito G."/>
            <person name="Liao H.-L."/>
            <person name="Looney B."/>
            <person name="Rojas-Flechas A."/>
            <person name="Nash J."/>
            <person name="Hameed K."/>
            <person name="Schadt C."/>
            <person name="Martin F."/>
            <person name="Crous P.W."/>
            <person name="Miettinen O."/>
            <person name="Magnuson J.K."/>
            <person name="Labbe J."/>
            <person name="Jacobson D."/>
            <person name="Doktycz M.J."/>
            <person name="Veneault-Fourrey C."/>
            <person name="Kuo A."/>
            <person name="Mondo S."/>
            <person name="Calhoun S."/>
            <person name="Riley R."/>
            <person name="Ohm R."/>
            <person name="LaButti K."/>
            <person name="Andreopoulos B."/>
            <person name="Pangilinan J."/>
            <person name="Nolan M."/>
            <person name="Tritt A."/>
            <person name="Clum A."/>
            <person name="Lipzen A."/>
            <person name="Daum C."/>
            <person name="Barry K."/>
            <person name="Grigoriev I.V."/>
            <person name="Vilgalys R."/>
        </authorList>
    </citation>
    <scope>NUCLEOTIDE SEQUENCE</scope>
    <source>
        <strain evidence="10">PMI_201</strain>
    </source>
</reference>
<dbReference type="FunFam" id="3.40.1190.10:FF:000010">
    <property type="entry name" value="Dihydrofolate synthetase"/>
    <property type="match status" value="1"/>
</dbReference>
<dbReference type="GeneID" id="70247263"/>
<evidence type="ECO:0000256" key="1">
    <source>
        <dbReference type="ARBA" id="ARBA00005150"/>
    </source>
</evidence>
<dbReference type="GO" id="GO:0005829">
    <property type="term" value="C:cytosol"/>
    <property type="evidence" value="ECO:0007669"/>
    <property type="project" value="TreeGrafter"/>
</dbReference>